<reference evidence="2" key="1">
    <citation type="journal article" date="2019" name="Int. J. Syst. Evol. Microbiol.">
        <title>The Global Catalogue of Microorganisms (GCM) 10K type strain sequencing project: providing services to taxonomists for standard genome sequencing and annotation.</title>
        <authorList>
            <consortium name="The Broad Institute Genomics Platform"/>
            <consortium name="The Broad Institute Genome Sequencing Center for Infectious Disease"/>
            <person name="Wu L."/>
            <person name="Ma J."/>
        </authorList>
    </citation>
    <scope>NUCLEOTIDE SEQUENCE [LARGE SCALE GENOMIC DNA]</scope>
    <source>
        <strain evidence="2">JCM 12165</strain>
    </source>
</reference>
<accession>A0ABW4FFC8</accession>
<dbReference type="RefSeq" id="WP_343975681.1">
    <property type="nucleotide sequence ID" value="NZ_BAAAJG010000008.1"/>
</dbReference>
<gene>
    <name evidence="1" type="ORF">ACFSCY_07830</name>
</gene>
<protein>
    <submittedName>
        <fullName evidence="1">Uncharacterized protein</fullName>
    </submittedName>
</protein>
<keyword evidence="2" id="KW-1185">Reference proteome</keyword>
<comment type="caution">
    <text evidence="1">The sequence shown here is derived from an EMBL/GenBank/DDBJ whole genome shotgun (WGS) entry which is preliminary data.</text>
</comment>
<organism evidence="1 2">
    <name type="scientific">Pseudonocardia aurantiaca</name>
    <dbReference type="NCBI Taxonomy" id="75290"/>
    <lineage>
        <taxon>Bacteria</taxon>
        <taxon>Bacillati</taxon>
        <taxon>Actinomycetota</taxon>
        <taxon>Actinomycetes</taxon>
        <taxon>Pseudonocardiales</taxon>
        <taxon>Pseudonocardiaceae</taxon>
        <taxon>Pseudonocardia</taxon>
    </lineage>
</organism>
<sequence length="73" mass="7762">MAVCINQLTHWAAEDLRGTDTQGYDYQHRGLTAQQADALRGIVAEAQGLGRDQAAQVVPERIRAACTAIAGPA</sequence>
<dbReference type="EMBL" id="JBHUCP010000004">
    <property type="protein sequence ID" value="MFD1529350.1"/>
    <property type="molecule type" value="Genomic_DNA"/>
</dbReference>
<proteinExistence type="predicted"/>
<evidence type="ECO:0000313" key="2">
    <source>
        <dbReference type="Proteomes" id="UP001597145"/>
    </source>
</evidence>
<evidence type="ECO:0000313" key="1">
    <source>
        <dbReference type="EMBL" id="MFD1529350.1"/>
    </source>
</evidence>
<dbReference type="Proteomes" id="UP001597145">
    <property type="component" value="Unassembled WGS sequence"/>
</dbReference>
<name>A0ABW4FFC8_9PSEU</name>